<dbReference type="GO" id="GO:0008104">
    <property type="term" value="P:intracellular protein localization"/>
    <property type="evidence" value="ECO:0007669"/>
    <property type="project" value="TreeGrafter"/>
</dbReference>
<proteinExistence type="predicted"/>
<evidence type="ECO:0000256" key="1">
    <source>
        <dbReference type="SAM" id="MobiDB-lite"/>
    </source>
</evidence>
<dbReference type="PANTHER" id="PTHR13155:SF1">
    <property type="entry name" value="A-KINASE ANCHOR PROTEIN 10, MITOCHONDRIAL"/>
    <property type="match status" value="1"/>
</dbReference>
<feature type="transmembrane region" description="Helical" evidence="2">
    <location>
        <begin position="263"/>
        <end position="287"/>
    </location>
</feature>
<feature type="compositionally biased region" description="Polar residues" evidence="1">
    <location>
        <begin position="161"/>
        <end position="177"/>
    </location>
</feature>
<dbReference type="Proteomes" id="UP000235672">
    <property type="component" value="Unassembled WGS sequence"/>
</dbReference>
<feature type="domain" description="RGS" evidence="3">
    <location>
        <begin position="189"/>
        <end position="259"/>
    </location>
</feature>
<keyword evidence="2" id="KW-0472">Membrane</keyword>
<gene>
    <name evidence="4" type="ORF">NA56DRAFT_645950</name>
</gene>
<keyword evidence="5" id="KW-1185">Reference proteome</keyword>
<dbReference type="SUPFAM" id="SSF48097">
    <property type="entry name" value="Regulator of G-protein signaling, RGS"/>
    <property type="match status" value="1"/>
</dbReference>
<dbReference type="InterPro" id="IPR016137">
    <property type="entry name" value="RGS"/>
</dbReference>
<feature type="transmembrane region" description="Helical" evidence="2">
    <location>
        <begin position="348"/>
        <end position="369"/>
    </location>
</feature>
<evidence type="ECO:0000313" key="5">
    <source>
        <dbReference type="Proteomes" id="UP000235672"/>
    </source>
</evidence>
<dbReference type="Pfam" id="PF00615">
    <property type="entry name" value="RGS"/>
    <property type="match status" value="1"/>
</dbReference>
<dbReference type="STRING" id="1745343.A0A2J6Q3J7"/>
<accession>A0A2J6Q3J7</accession>
<evidence type="ECO:0000259" key="3">
    <source>
        <dbReference type="PROSITE" id="PS50132"/>
    </source>
</evidence>
<dbReference type="OrthoDB" id="5584247at2759"/>
<dbReference type="PROSITE" id="PS50132">
    <property type="entry name" value="RGS"/>
    <property type="match status" value="1"/>
</dbReference>
<feature type="compositionally biased region" description="Polar residues" evidence="1">
    <location>
        <begin position="131"/>
        <end position="154"/>
    </location>
</feature>
<dbReference type="GO" id="GO:0005886">
    <property type="term" value="C:plasma membrane"/>
    <property type="evidence" value="ECO:0007669"/>
    <property type="project" value="TreeGrafter"/>
</dbReference>
<dbReference type="PANTHER" id="PTHR13155">
    <property type="entry name" value="A-KINASE ANCHOR PROTEINS"/>
    <property type="match status" value="1"/>
</dbReference>
<keyword evidence="2" id="KW-0812">Transmembrane</keyword>
<dbReference type="SMART" id="SM00315">
    <property type="entry name" value="RGS"/>
    <property type="match status" value="1"/>
</dbReference>
<feature type="region of interest" description="Disordered" evidence="1">
    <location>
        <begin position="80"/>
        <end position="119"/>
    </location>
</feature>
<sequence length="374" mass="42512">MADHNTPSPQPDLHRNRLPTLFEVLSRRTLAPVDLFYFYIYMRDQQRSVDYLDFWLDVAQHMSMCRHYVRELRRSVMIGTPDAEKSTSKRSSAMLEGLGDLNHGGPSIYPSDKEKNQDAQMSAYLRQEAQNGANTGHSPAGSTGSNNMRQTSSNDRPRPSFMSSPHVLTTSDSNSPEHTVARADIRASAEKILYTYLLPGAEREIQLPHAITHEITVGIEEQGRDDPELFDAAKDYVFQAMERDAFPGFLRAKALGNLVPPSVLMRLIIGLLSMFAAFWVAFILVFLDYDRRTRLWLILPFTIGIYALCSQQYNLDPIIALLGFSEYTFMSFNRIREPFVRKLLNKRAFMVLALTAFIDACLVVLFVFVPGKRL</sequence>
<dbReference type="Gene3D" id="1.10.167.10">
    <property type="entry name" value="Regulator of G-protein Signalling 4, domain 2"/>
    <property type="match status" value="1"/>
</dbReference>
<dbReference type="InterPro" id="IPR036305">
    <property type="entry name" value="RGS_sf"/>
</dbReference>
<evidence type="ECO:0000313" key="4">
    <source>
        <dbReference type="EMBL" id="PMD20784.1"/>
    </source>
</evidence>
<keyword evidence="2" id="KW-1133">Transmembrane helix</keyword>
<dbReference type="InterPro" id="IPR052246">
    <property type="entry name" value="Cell_Polariz_PKAAnc"/>
</dbReference>
<protein>
    <submittedName>
        <fullName evidence="4">Regulator of G protein signaling</fullName>
    </submittedName>
</protein>
<dbReference type="AlphaFoldDB" id="A0A2J6Q3J7"/>
<name>A0A2J6Q3J7_9HELO</name>
<reference evidence="4 5" key="1">
    <citation type="submission" date="2016-05" db="EMBL/GenBank/DDBJ databases">
        <title>A degradative enzymes factory behind the ericoid mycorrhizal symbiosis.</title>
        <authorList>
            <consortium name="DOE Joint Genome Institute"/>
            <person name="Martino E."/>
            <person name="Morin E."/>
            <person name="Grelet G."/>
            <person name="Kuo A."/>
            <person name="Kohler A."/>
            <person name="Daghino S."/>
            <person name="Barry K."/>
            <person name="Choi C."/>
            <person name="Cichocki N."/>
            <person name="Clum A."/>
            <person name="Copeland A."/>
            <person name="Hainaut M."/>
            <person name="Haridas S."/>
            <person name="Labutti K."/>
            <person name="Lindquist E."/>
            <person name="Lipzen A."/>
            <person name="Khouja H.-R."/>
            <person name="Murat C."/>
            <person name="Ohm R."/>
            <person name="Olson A."/>
            <person name="Spatafora J."/>
            <person name="Veneault-Fourrey C."/>
            <person name="Henrissat B."/>
            <person name="Grigoriev I."/>
            <person name="Martin F."/>
            <person name="Perotto S."/>
        </authorList>
    </citation>
    <scope>NUCLEOTIDE SEQUENCE [LARGE SCALE GENOMIC DNA]</scope>
    <source>
        <strain evidence="4 5">UAMH 7357</strain>
    </source>
</reference>
<dbReference type="InterPro" id="IPR044926">
    <property type="entry name" value="RGS_subdomain_2"/>
</dbReference>
<organism evidence="4 5">
    <name type="scientific">Hyaloscypha hepaticicola</name>
    <dbReference type="NCBI Taxonomy" id="2082293"/>
    <lineage>
        <taxon>Eukaryota</taxon>
        <taxon>Fungi</taxon>
        <taxon>Dikarya</taxon>
        <taxon>Ascomycota</taxon>
        <taxon>Pezizomycotina</taxon>
        <taxon>Leotiomycetes</taxon>
        <taxon>Helotiales</taxon>
        <taxon>Hyaloscyphaceae</taxon>
        <taxon>Hyaloscypha</taxon>
    </lineage>
</organism>
<feature type="region of interest" description="Disordered" evidence="1">
    <location>
        <begin position="131"/>
        <end position="179"/>
    </location>
</feature>
<dbReference type="EMBL" id="KZ613483">
    <property type="protein sequence ID" value="PMD20784.1"/>
    <property type="molecule type" value="Genomic_DNA"/>
</dbReference>
<evidence type="ECO:0000256" key="2">
    <source>
        <dbReference type="SAM" id="Phobius"/>
    </source>
</evidence>
<feature type="transmembrane region" description="Helical" evidence="2">
    <location>
        <begin position="294"/>
        <end position="313"/>
    </location>
</feature>